<dbReference type="Proteomes" id="UP000574332">
    <property type="component" value="Unassembled WGS sequence"/>
</dbReference>
<dbReference type="RefSeq" id="WP_179399757.1">
    <property type="nucleotide sequence ID" value="NZ_JACCCY010000003.1"/>
</dbReference>
<organism evidence="3 4">
    <name type="scientific">Macellibacteroides fermentans</name>
    <dbReference type="NCBI Taxonomy" id="879969"/>
    <lineage>
        <taxon>Bacteria</taxon>
        <taxon>Pseudomonadati</taxon>
        <taxon>Bacteroidota</taxon>
        <taxon>Bacteroidia</taxon>
        <taxon>Bacteroidales</taxon>
        <taxon>Porphyromonadaceae</taxon>
        <taxon>Macellibacteroides</taxon>
    </lineage>
</organism>
<evidence type="ECO:0000313" key="4">
    <source>
        <dbReference type="Proteomes" id="UP000574332"/>
    </source>
</evidence>
<dbReference type="NCBIfam" id="NF041325">
    <property type="entry name" value="Bacteroid_MobB"/>
    <property type="match status" value="1"/>
</dbReference>
<feature type="compositionally biased region" description="Basic and acidic residues" evidence="1">
    <location>
        <begin position="405"/>
        <end position="415"/>
    </location>
</feature>
<protein>
    <recommendedName>
        <fullName evidence="2">MobA/VirD2-like nuclease domain-containing protein</fullName>
    </recommendedName>
</protein>
<dbReference type="InterPro" id="IPR005094">
    <property type="entry name" value="Endonuclease_MobA/VirD2"/>
</dbReference>
<name>A0A8E2A0P3_9PORP</name>
<dbReference type="AlphaFoldDB" id="A0A8E2A0P3"/>
<evidence type="ECO:0000313" key="3">
    <source>
        <dbReference type="EMBL" id="NYI50116.1"/>
    </source>
</evidence>
<sequence>MVAKISVSGSLAGAINYNMNKLKVDTATILLTNKILCPELNEAFRASDMMKDFELFMPQRYRTENPVFHVSLNPHPDDKLSDVELSLVAEEYMKRMGYGAQPYVVFKHHDISRHHLHIVSVRVNAQGKKINDKFERRRSKDITRSLEQKYGLHTAEKVSKKRKPELKMVDVHSGNVKEQVENVVREVIGKYHFLTFNEYKAVLTKFNIAAEEVKGSHYGNSYSGIVYSATDNDDSKVGNPFSATTLGKFAGSEALERKYQASKEHLEKSRPGTPLKRAIDQAFAGATTKEQLQRNLFQSGIGVVYRENAAGRLYGVTFIDHNTGVVLNGSRLGKEYAANAIVDRLENPHQYEHLRSTPQSHGSTIKDNTQPHLTQERLPVSDHSATSDLIGGGLGLFDLPITPHGTDHEEDEFRRRMQRKKKKGRRM</sequence>
<comment type="caution">
    <text evidence="3">The sequence shown here is derived from an EMBL/GenBank/DDBJ whole genome shotgun (WGS) entry which is preliminary data.</text>
</comment>
<accession>A0A8E2A0P3</accession>
<gene>
    <name evidence="3" type="ORF">F5613_002246</name>
</gene>
<feature type="domain" description="MobA/VirD2-like nuclease" evidence="2">
    <location>
        <begin position="17"/>
        <end position="152"/>
    </location>
</feature>
<reference evidence="3 4" key="1">
    <citation type="submission" date="2020-07" db="EMBL/GenBank/DDBJ databases">
        <title>Genomic Encyclopedia of Type Strains, Phase IV (KMG-IV): sequencing the most valuable type-strain genomes for metagenomic binning, comparative biology and taxonomic classification.</title>
        <authorList>
            <person name="Goeker M."/>
        </authorList>
    </citation>
    <scope>NUCLEOTIDE SEQUENCE [LARGE SCALE GENOMIC DNA]</scope>
    <source>
        <strain evidence="3 4">DSM 23697</strain>
    </source>
</reference>
<evidence type="ECO:0000259" key="2">
    <source>
        <dbReference type="Pfam" id="PF03432"/>
    </source>
</evidence>
<feature type="region of interest" description="Disordered" evidence="1">
    <location>
        <begin position="401"/>
        <end position="427"/>
    </location>
</feature>
<feature type="compositionally biased region" description="Basic residues" evidence="1">
    <location>
        <begin position="416"/>
        <end position="427"/>
    </location>
</feature>
<dbReference type="EMBL" id="JACCCY010000003">
    <property type="protein sequence ID" value="NYI50116.1"/>
    <property type="molecule type" value="Genomic_DNA"/>
</dbReference>
<dbReference type="Pfam" id="PF03432">
    <property type="entry name" value="Relaxase"/>
    <property type="match status" value="1"/>
</dbReference>
<evidence type="ECO:0000256" key="1">
    <source>
        <dbReference type="SAM" id="MobiDB-lite"/>
    </source>
</evidence>
<keyword evidence="4" id="KW-1185">Reference proteome</keyword>
<proteinExistence type="predicted"/>